<dbReference type="OrthoDB" id="7860387at2"/>
<comment type="caution">
    <text evidence="2">The sequence shown here is derived from an EMBL/GenBank/DDBJ whole genome shotgun (WGS) entry which is preliminary data.</text>
</comment>
<organism evidence="2 3">
    <name type="scientific">Allorhizobium taibaishanense</name>
    <dbReference type="NCBI Taxonomy" id="887144"/>
    <lineage>
        <taxon>Bacteria</taxon>
        <taxon>Pseudomonadati</taxon>
        <taxon>Pseudomonadota</taxon>
        <taxon>Alphaproteobacteria</taxon>
        <taxon>Hyphomicrobiales</taxon>
        <taxon>Rhizobiaceae</taxon>
        <taxon>Rhizobium/Agrobacterium group</taxon>
        <taxon>Allorhizobium</taxon>
    </lineage>
</organism>
<evidence type="ECO:0000313" key="3">
    <source>
        <dbReference type="Proteomes" id="UP000185598"/>
    </source>
</evidence>
<name>A0A1Q9A418_9HYPH</name>
<evidence type="ECO:0000313" key="1">
    <source>
        <dbReference type="EMBL" id="MBB4006223.1"/>
    </source>
</evidence>
<evidence type="ECO:0000313" key="2">
    <source>
        <dbReference type="EMBL" id="OLP49207.1"/>
    </source>
</evidence>
<protein>
    <submittedName>
        <fullName evidence="2">Uncharacterized protein</fullName>
    </submittedName>
</protein>
<reference evidence="2 3" key="1">
    <citation type="submission" date="2016-09" db="EMBL/GenBank/DDBJ databases">
        <title>Rhizobium oryziradicis sp. nov., isolated from the root of rice.</title>
        <authorList>
            <person name="Zhao J."/>
            <person name="Zhang X."/>
        </authorList>
    </citation>
    <scope>NUCLEOTIDE SEQUENCE [LARGE SCALE GENOMIC DNA]</scope>
    <source>
        <strain evidence="2 3">14971</strain>
    </source>
</reference>
<dbReference type="AlphaFoldDB" id="A0A1Q9A418"/>
<dbReference type="Proteomes" id="UP000185598">
    <property type="component" value="Unassembled WGS sequence"/>
</dbReference>
<proteinExistence type="predicted"/>
<reference evidence="1 4" key="2">
    <citation type="submission" date="2020-08" db="EMBL/GenBank/DDBJ databases">
        <title>Genomic Encyclopedia of Type Strains, Phase IV (KMG-IV): sequencing the most valuable type-strain genomes for metagenomic binning, comparative biology and taxonomic classification.</title>
        <authorList>
            <person name="Goeker M."/>
        </authorList>
    </citation>
    <scope>NUCLEOTIDE SEQUENCE [LARGE SCALE GENOMIC DNA]</scope>
    <source>
        <strain evidence="1 4">DSM 100021</strain>
    </source>
</reference>
<dbReference type="EMBL" id="JACIED010000001">
    <property type="protein sequence ID" value="MBB4006223.1"/>
    <property type="molecule type" value="Genomic_DNA"/>
</dbReference>
<gene>
    <name evidence="2" type="ORF">BJF91_19200</name>
    <name evidence="1" type="ORF">GGQ71_000459</name>
</gene>
<dbReference type="EMBL" id="MKIN01000022">
    <property type="protein sequence ID" value="OLP49207.1"/>
    <property type="molecule type" value="Genomic_DNA"/>
</dbReference>
<dbReference type="Proteomes" id="UP000544107">
    <property type="component" value="Unassembled WGS sequence"/>
</dbReference>
<evidence type="ECO:0000313" key="4">
    <source>
        <dbReference type="Proteomes" id="UP000544107"/>
    </source>
</evidence>
<dbReference type="STRING" id="887144.BJF91_19200"/>
<sequence length="165" mass="18167">MKLTWTDTAGKEVSANVDAHLVPIIKVLGFGKGSEFLMLFGGTYIRLSEKAIQSRNRIAVLYGKDKARDLGESLLNAGYPQSYRVPTAKKFLARYLRSKGLKNPDIATRLSSTDVAVRGWLKSDQERRKSSIRNKCRALSAHIDEAVALGLVVRVNLTSGEGHHG</sequence>
<dbReference type="RefSeq" id="WP_075614995.1">
    <property type="nucleotide sequence ID" value="NZ_JACIED010000001.1"/>
</dbReference>
<keyword evidence="3" id="KW-1185">Reference proteome</keyword>
<accession>A0A1Q9A418</accession>